<dbReference type="Pfam" id="PF10067">
    <property type="entry name" value="DUF2306"/>
    <property type="match status" value="1"/>
</dbReference>
<reference evidence="1 2" key="1">
    <citation type="submission" date="2024-02" db="EMBL/GenBank/DDBJ databases">
        <authorList>
            <person name="Chen Y."/>
            <person name="Shah S."/>
            <person name="Dougan E. K."/>
            <person name="Thang M."/>
            <person name="Chan C."/>
        </authorList>
    </citation>
    <scope>NUCLEOTIDE SEQUENCE [LARGE SCALE GENOMIC DNA]</scope>
</reference>
<proteinExistence type="predicted"/>
<comment type="caution">
    <text evidence="1">The sequence shown here is derived from an EMBL/GenBank/DDBJ whole genome shotgun (WGS) entry which is preliminary data.</text>
</comment>
<keyword evidence="1" id="KW-0489">Methyltransferase</keyword>
<dbReference type="GO" id="GO:0032259">
    <property type="term" value="P:methylation"/>
    <property type="evidence" value="ECO:0007669"/>
    <property type="project" value="UniProtKB-KW"/>
</dbReference>
<keyword evidence="1" id="KW-0808">Transferase</keyword>
<name>A0ABP0HP31_9DINO</name>
<protein>
    <submittedName>
        <fullName evidence="1">N-lysine methyltransferase SETD6</fullName>
    </submittedName>
</protein>
<evidence type="ECO:0000313" key="1">
    <source>
        <dbReference type="EMBL" id="CAK8990904.1"/>
    </source>
</evidence>
<sequence length="230" mass="25034">MGQSRSSQVLNVLFVGGAILIAVYSWAIYGLLTEWLIPLGSAVHPDMQQAFNKEKAAIYIHAMASATALAIGPFQVIPSWRHKHMLGHRRAGRVYFVCCFAGSISGMTLSLSAQGGMVGKVGFFSLGVVWLLSNLVGFVAIVFPKIRTIWLHEAAMQVSCALTYSAVSLRIMLPVAVLNTEHFQPLYGAIAWLCWTVNLVILGIIWLCQKEGSKTTEPAAAEQLPAKDVM</sequence>
<dbReference type="GO" id="GO:0008168">
    <property type="term" value="F:methyltransferase activity"/>
    <property type="evidence" value="ECO:0007669"/>
    <property type="project" value="UniProtKB-KW"/>
</dbReference>
<organism evidence="1 2">
    <name type="scientific">Durusdinium trenchii</name>
    <dbReference type="NCBI Taxonomy" id="1381693"/>
    <lineage>
        <taxon>Eukaryota</taxon>
        <taxon>Sar</taxon>
        <taxon>Alveolata</taxon>
        <taxon>Dinophyceae</taxon>
        <taxon>Suessiales</taxon>
        <taxon>Symbiodiniaceae</taxon>
        <taxon>Durusdinium</taxon>
    </lineage>
</organism>
<accession>A0ABP0HP31</accession>
<dbReference type="EMBL" id="CAXAMM010001181">
    <property type="protein sequence ID" value="CAK8990904.1"/>
    <property type="molecule type" value="Genomic_DNA"/>
</dbReference>
<keyword evidence="2" id="KW-1185">Reference proteome</keyword>
<gene>
    <name evidence="1" type="ORF">SCF082_LOCUS2431</name>
</gene>
<dbReference type="Proteomes" id="UP001642464">
    <property type="component" value="Unassembled WGS sequence"/>
</dbReference>
<dbReference type="InterPro" id="IPR018750">
    <property type="entry name" value="DUF2306_membrane"/>
</dbReference>
<evidence type="ECO:0000313" key="2">
    <source>
        <dbReference type="Proteomes" id="UP001642464"/>
    </source>
</evidence>